<comment type="caution">
    <text evidence="2">The sequence shown here is derived from an EMBL/GenBank/DDBJ whole genome shotgun (WGS) entry which is preliminary data.</text>
</comment>
<feature type="compositionally biased region" description="Basic residues" evidence="1">
    <location>
        <begin position="148"/>
        <end position="171"/>
    </location>
</feature>
<dbReference type="EMBL" id="DTMF01000069">
    <property type="protein sequence ID" value="HGF33288.1"/>
    <property type="molecule type" value="Genomic_DNA"/>
</dbReference>
<sequence>MSLHLIIDGYNLIRQSPWLSLLDARDLEEGRDALLASLCDYHQRRPQHRITVVFDGWQGGAWQESRDLYHGVGVVFSRRGERADEVIKRLLSREGSRAVMVSSDRELQDFAERVKATWVAAGEFETRYLRGAANGQETENEDAPPRSGGKKGPARRLKKSLRQKKERLRKL</sequence>
<protein>
    <recommendedName>
        <fullName evidence="3">NYN domain-containing protein</fullName>
    </recommendedName>
</protein>
<evidence type="ECO:0008006" key="3">
    <source>
        <dbReference type="Google" id="ProtNLM"/>
    </source>
</evidence>
<gene>
    <name evidence="2" type="ORF">ENW96_02720</name>
</gene>
<dbReference type="InterPro" id="IPR010298">
    <property type="entry name" value="YacP-like"/>
</dbReference>
<proteinExistence type="predicted"/>
<evidence type="ECO:0000313" key="2">
    <source>
        <dbReference type="EMBL" id="HGF33288.1"/>
    </source>
</evidence>
<feature type="region of interest" description="Disordered" evidence="1">
    <location>
        <begin position="130"/>
        <end position="171"/>
    </location>
</feature>
<dbReference type="PANTHER" id="PTHR34547:SF1">
    <property type="entry name" value="YACP-LIKE NYN DOMAIN PROTEIN"/>
    <property type="match status" value="1"/>
</dbReference>
<evidence type="ECO:0000256" key="1">
    <source>
        <dbReference type="SAM" id="MobiDB-lite"/>
    </source>
</evidence>
<dbReference type="Pfam" id="PF05991">
    <property type="entry name" value="NYN_YacP"/>
    <property type="match status" value="1"/>
</dbReference>
<reference evidence="2" key="1">
    <citation type="journal article" date="2020" name="mSystems">
        <title>Genome- and Community-Level Interaction Insights into Carbon Utilization and Element Cycling Functions of Hydrothermarchaeota in Hydrothermal Sediment.</title>
        <authorList>
            <person name="Zhou Z."/>
            <person name="Liu Y."/>
            <person name="Xu W."/>
            <person name="Pan J."/>
            <person name="Luo Z.H."/>
            <person name="Li M."/>
        </authorList>
    </citation>
    <scope>NUCLEOTIDE SEQUENCE [LARGE SCALE GENOMIC DNA]</scope>
    <source>
        <strain evidence="2">SpSt-897</strain>
    </source>
</reference>
<dbReference type="AlphaFoldDB" id="A0A7C3Z1R3"/>
<accession>A0A7C3Z1R3</accession>
<dbReference type="PANTHER" id="PTHR34547">
    <property type="entry name" value="YACP-LIKE NYN DOMAIN PROTEIN"/>
    <property type="match status" value="1"/>
</dbReference>
<organism evidence="2">
    <name type="scientific">Desulfobacca acetoxidans</name>
    <dbReference type="NCBI Taxonomy" id="60893"/>
    <lineage>
        <taxon>Bacteria</taxon>
        <taxon>Pseudomonadati</taxon>
        <taxon>Thermodesulfobacteriota</taxon>
        <taxon>Desulfobaccia</taxon>
        <taxon>Desulfobaccales</taxon>
        <taxon>Desulfobaccaceae</taxon>
        <taxon>Desulfobacca</taxon>
    </lineage>
</organism>
<name>A0A7C3Z1R3_9BACT</name>